<dbReference type="Proteomes" id="UP001152561">
    <property type="component" value="Unassembled WGS sequence"/>
</dbReference>
<organism evidence="6 7">
    <name type="scientific">Anisodus acutangulus</name>
    <dbReference type="NCBI Taxonomy" id="402998"/>
    <lineage>
        <taxon>Eukaryota</taxon>
        <taxon>Viridiplantae</taxon>
        <taxon>Streptophyta</taxon>
        <taxon>Embryophyta</taxon>
        <taxon>Tracheophyta</taxon>
        <taxon>Spermatophyta</taxon>
        <taxon>Magnoliopsida</taxon>
        <taxon>eudicotyledons</taxon>
        <taxon>Gunneridae</taxon>
        <taxon>Pentapetalae</taxon>
        <taxon>asterids</taxon>
        <taxon>lamiids</taxon>
        <taxon>Solanales</taxon>
        <taxon>Solanaceae</taxon>
        <taxon>Solanoideae</taxon>
        <taxon>Hyoscyameae</taxon>
        <taxon>Anisodus</taxon>
    </lineage>
</organism>
<reference evidence="7" key="1">
    <citation type="journal article" date="2023" name="Proc. Natl. Acad. Sci. U.S.A.">
        <title>Genomic and structural basis for evolution of tropane alkaloid biosynthesis.</title>
        <authorList>
            <person name="Wanga Y.-J."/>
            <person name="Taina T."/>
            <person name="Yua J.-Y."/>
            <person name="Lia J."/>
            <person name="Xua B."/>
            <person name="Chenc J."/>
            <person name="D'Auriad J.C."/>
            <person name="Huanga J.-P."/>
            <person name="Huanga S.-X."/>
        </authorList>
    </citation>
    <scope>NUCLEOTIDE SEQUENCE [LARGE SCALE GENOMIC DNA]</scope>
    <source>
        <strain evidence="7">cv. KIB-2019</strain>
    </source>
</reference>
<dbReference type="InterPro" id="IPR032259">
    <property type="entry name" value="HIBYL-CoA-H"/>
</dbReference>
<evidence type="ECO:0000313" key="6">
    <source>
        <dbReference type="EMBL" id="KAJ8573451.1"/>
    </source>
</evidence>
<comment type="caution">
    <text evidence="6">The sequence shown here is derived from an EMBL/GenBank/DDBJ whole genome shotgun (WGS) entry which is preliminary data.</text>
</comment>
<dbReference type="EC" id="3.1.2.4" evidence="2 4"/>
<evidence type="ECO:0000256" key="4">
    <source>
        <dbReference type="RuleBase" id="RU369070"/>
    </source>
</evidence>
<comment type="similarity">
    <text evidence="4">Belongs to the enoyl-CoA hydratase/isomerase family.</text>
</comment>
<keyword evidence="7" id="KW-1185">Reference proteome</keyword>
<dbReference type="PANTHER" id="PTHR43176">
    <property type="entry name" value="3-HYDROXYISOBUTYRYL-COA HYDROLASE-RELATED"/>
    <property type="match status" value="1"/>
</dbReference>
<comment type="function">
    <text evidence="4">Hydrolyzes 3-hydroxyisobutyryl-CoA (HIBYL-CoA), a saline catabolite. Has high activity toward isobutyryl-CoA. Could be an isobutyryl-CoA dehydrogenase that functions in valine catabolism.</text>
</comment>
<name>A0A9Q1N4Q5_9SOLA</name>
<dbReference type="Gene3D" id="3.90.226.10">
    <property type="entry name" value="2-enoyl-CoA Hydratase, Chain A, domain 1"/>
    <property type="match status" value="1"/>
</dbReference>
<evidence type="ECO:0000256" key="3">
    <source>
        <dbReference type="ARBA" id="ARBA00022801"/>
    </source>
</evidence>
<proteinExistence type="inferred from homology"/>
<evidence type="ECO:0000259" key="5">
    <source>
        <dbReference type="Pfam" id="PF16113"/>
    </source>
</evidence>
<evidence type="ECO:0000313" key="7">
    <source>
        <dbReference type="Proteomes" id="UP001152561"/>
    </source>
</evidence>
<comment type="pathway">
    <text evidence="4">Amino-acid degradation; L-valine degradation.</text>
</comment>
<protein>
    <recommendedName>
        <fullName evidence="2 4">3-hydroxyisobutyryl-CoA hydrolase</fullName>
        <shortName evidence="4">HIB-CoA hydrolase</shortName>
        <shortName evidence="4">HIBYL-CoA-H</shortName>
        <ecNumber evidence="2 4">3.1.2.4</ecNumber>
    </recommendedName>
    <alternativeName>
        <fullName evidence="4">3-hydroxyisobutyryl-coenzyme A hydrolase</fullName>
    </alternativeName>
</protein>
<feature type="domain" description="Enoyl-CoA hydratase/isomerase" evidence="5">
    <location>
        <begin position="4"/>
        <end position="104"/>
    </location>
</feature>
<dbReference type="PANTHER" id="PTHR43176:SF3">
    <property type="entry name" value="3-HYDROXYISOBUTYRYL-COA HYDROLASE, MITOCHONDRIAL"/>
    <property type="match status" value="1"/>
</dbReference>
<dbReference type="OrthoDB" id="16820at2759"/>
<sequence>MNHLQENEAITQKDDWISSTIQSLKKASPASLKISLRSIREGRLQGVGRCLIQDYMMLCHVLRGEFSKDFFEGCRAILIDQYRNPKWEPSRLELIRDDDVDCYFSKIDDEDWEDLKLPPRSNLPPYAIAKL</sequence>
<gene>
    <name evidence="6" type="ORF">K7X08_009962</name>
</gene>
<evidence type="ECO:0000256" key="1">
    <source>
        <dbReference type="ARBA" id="ARBA00001709"/>
    </source>
</evidence>
<dbReference type="SUPFAM" id="SSF52096">
    <property type="entry name" value="ClpP/crotonase"/>
    <property type="match status" value="1"/>
</dbReference>
<dbReference type="GO" id="GO:0006574">
    <property type="term" value="P:L-valine catabolic process"/>
    <property type="evidence" value="ECO:0007669"/>
    <property type="project" value="UniProtKB-UniRule"/>
</dbReference>
<dbReference type="EMBL" id="JAJAGQ010000001">
    <property type="protein sequence ID" value="KAJ8573451.1"/>
    <property type="molecule type" value="Genomic_DNA"/>
</dbReference>
<evidence type="ECO:0000256" key="2">
    <source>
        <dbReference type="ARBA" id="ARBA00011915"/>
    </source>
</evidence>
<comment type="catalytic activity">
    <reaction evidence="1 4">
        <text>3-hydroxy-2-methylpropanoyl-CoA + H2O = 3-hydroxy-2-methylpropanoate + CoA + H(+)</text>
        <dbReference type="Rhea" id="RHEA:20888"/>
        <dbReference type="ChEBI" id="CHEBI:11805"/>
        <dbReference type="ChEBI" id="CHEBI:15377"/>
        <dbReference type="ChEBI" id="CHEBI:15378"/>
        <dbReference type="ChEBI" id="CHEBI:57287"/>
        <dbReference type="ChEBI" id="CHEBI:57340"/>
        <dbReference type="EC" id="3.1.2.4"/>
    </reaction>
</comment>
<dbReference type="AlphaFoldDB" id="A0A9Q1N4Q5"/>
<dbReference type="GO" id="GO:0003860">
    <property type="term" value="F:3-hydroxyisobutyryl-CoA hydrolase activity"/>
    <property type="evidence" value="ECO:0007669"/>
    <property type="project" value="UniProtKB-UniRule"/>
</dbReference>
<dbReference type="Pfam" id="PF16113">
    <property type="entry name" value="ECH_2"/>
    <property type="match status" value="1"/>
</dbReference>
<keyword evidence="3 4" id="KW-0378">Hydrolase</keyword>
<accession>A0A9Q1N4Q5</accession>
<dbReference type="InterPro" id="IPR029045">
    <property type="entry name" value="ClpP/crotonase-like_dom_sf"/>
</dbReference>
<dbReference type="InterPro" id="IPR045004">
    <property type="entry name" value="ECH_dom"/>
</dbReference>